<name>A0A1I7WLA1_HETBA</name>
<feature type="transmembrane region" description="Helical" evidence="1">
    <location>
        <begin position="76"/>
        <end position="97"/>
    </location>
</feature>
<keyword evidence="2" id="KW-1185">Reference proteome</keyword>
<feature type="transmembrane region" description="Helical" evidence="1">
    <location>
        <begin position="44"/>
        <end position="64"/>
    </location>
</feature>
<keyword evidence="1" id="KW-0472">Membrane</keyword>
<dbReference type="WBParaSite" id="Hba_05903">
    <property type="protein sequence ID" value="Hba_05903"/>
    <property type="gene ID" value="Hba_05903"/>
</dbReference>
<keyword evidence="1" id="KW-1133">Transmembrane helix</keyword>
<sequence length="140" mass="16055">MVAACAGCDNSEPWTAIITGSGAAIAYLFFSNLIIKKQLFWQMICASAIILWSSLFMIPIFLALKKVCNRSDYFCMYFNFIIYLFPAINNVNVKIIVSLDLRDFTAKPVEDDTTRRRYYSPSMYAHPENIQKLKINTEIV</sequence>
<protein>
    <submittedName>
        <fullName evidence="3">G_PROTEIN_RECEP_F2_4 domain-containing protein</fullName>
    </submittedName>
</protein>
<keyword evidence="1" id="KW-0812">Transmembrane</keyword>
<dbReference type="Proteomes" id="UP000095283">
    <property type="component" value="Unplaced"/>
</dbReference>
<evidence type="ECO:0000256" key="1">
    <source>
        <dbReference type="SAM" id="Phobius"/>
    </source>
</evidence>
<evidence type="ECO:0000313" key="3">
    <source>
        <dbReference type="WBParaSite" id="Hba_05903"/>
    </source>
</evidence>
<dbReference type="AlphaFoldDB" id="A0A1I7WLA1"/>
<reference evidence="3" key="1">
    <citation type="submission" date="2016-11" db="UniProtKB">
        <authorList>
            <consortium name="WormBaseParasite"/>
        </authorList>
    </citation>
    <scope>IDENTIFICATION</scope>
</reference>
<feature type="transmembrane region" description="Helical" evidence="1">
    <location>
        <begin position="14"/>
        <end position="35"/>
    </location>
</feature>
<proteinExistence type="predicted"/>
<organism evidence="2 3">
    <name type="scientific">Heterorhabditis bacteriophora</name>
    <name type="common">Entomopathogenic nematode worm</name>
    <dbReference type="NCBI Taxonomy" id="37862"/>
    <lineage>
        <taxon>Eukaryota</taxon>
        <taxon>Metazoa</taxon>
        <taxon>Ecdysozoa</taxon>
        <taxon>Nematoda</taxon>
        <taxon>Chromadorea</taxon>
        <taxon>Rhabditida</taxon>
        <taxon>Rhabditina</taxon>
        <taxon>Rhabditomorpha</taxon>
        <taxon>Strongyloidea</taxon>
        <taxon>Heterorhabditidae</taxon>
        <taxon>Heterorhabditis</taxon>
    </lineage>
</organism>
<accession>A0A1I7WLA1</accession>
<evidence type="ECO:0000313" key="2">
    <source>
        <dbReference type="Proteomes" id="UP000095283"/>
    </source>
</evidence>
<dbReference type="SUPFAM" id="SSF111352">
    <property type="entry name" value="Ammonium transporter"/>
    <property type="match status" value="1"/>
</dbReference>